<comment type="caution">
    <text evidence="2">The sequence shown here is derived from an EMBL/GenBank/DDBJ whole genome shotgun (WGS) entry which is preliminary data.</text>
</comment>
<feature type="non-terminal residue" evidence="2">
    <location>
        <position position="68"/>
    </location>
</feature>
<feature type="non-terminal residue" evidence="2">
    <location>
        <position position="1"/>
    </location>
</feature>
<reference evidence="2" key="1">
    <citation type="journal article" date="2021" name="G3 (Bethesda)">
        <title>Genome and transcriptome analysis of the beet armyworm Spodoptera exigua reveals targets for pest control. .</title>
        <authorList>
            <person name="Simon S."/>
            <person name="Breeschoten T."/>
            <person name="Jansen H.J."/>
            <person name="Dirks R.P."/>
            <person name="Schranz M.E."/>
            <person name="Ros V.I.D."/>
        </authorList>
    </citation>
    <scope>NUCLEOTIDE SEQUENCE</scope>
    <source>
        <strain evidence="2">TB_SE_WUR_2020</strain>
    </source>
</reference>
<feature type="compositionally biased region" description="Low complexity" evidence="1">
    <location>
        <begin position="1"/>
        <end position="24"/>
    </location>
</feature>
<evidence type="ECO:0000256" key="1">
    <source>
        <dbReference type="SAM" id="MobiDB-lite"/>
    </source>
</evidence>
<name>A0A922S8X8_SPOEX</name>
<feature type="region of interest" description="Disordered" evidence="1">
    <location>
        <begin position="1"/>
        <end position="68"/>
    </location>
</feature>
<evidence type="ECO:0000313" key="2">
    <source>
        <dbReference type="EMBL" id="KAH9628715.1"/>
    </source>
</evidence>
<protein>
    <submittedName>
        <fullName evidence="2">Uncharacterized protein</fullName>
    </submittedName>
</protein>
<evidence type="ECO:0000313" key="3">
    <source>
        <dbReference type="Proteomes" id="UP000814243"/>
    </source>
</evidence>
<organism evidence="2 3">
    <name type="scientific">Spodoptera exigua</name>
    <name type="common">Beet armyworm</name>
    <name type="synonym">Noctua fulgens</name>
    <dbReference type="NCBI Taxonomy" id="7107"/>
    <lineage>
        <taxon>Eukaryota</taxon>
        <taxon>Metazoa</taxon>
        <taxon>Ecdysozoa</taxon>
        <taxon>Arthropoda</taxon>
        <taxon>Hexapoda</taxon>
        <taxon>Insecta</taxon>
        <taxon>Pterygota</taxon>
        <taxon>Neoptera</taxon>
        <taxon>Endopterygota</taxon>
        <taxon>Lepidoptera</taxon>
        <taxon>Glossata</taxon>
        <taxon>Ditrysia</taxon>
        <taxon>Noctuoidea</taxon>
        <taxon>Noctuidae</taxon>
        <taxon>Amphipyrinae</taxon>
        <taxon>Spodoptera</taxon>
    </lineage>
</organism>
<gene>
    <name evidence="2" type="ORF">HF086_003669</name>
</gene>
<dbReference type="AlphaFoldDB" id="A0A922S8X8"/>
<dbReference type="EMBL" id="JACEFF010000897">
    <property type="protein sequence ID" value="KAH9628715.1"/>
    <property type="molecule type" value="Genomic_DNA"/>
</dbReference>
<accession>A0A922S8X8</accession>
<dbReference type="Proteomes" id="UP000814243">
    <property type="component" value="Unassembled WGS sequence"/>
</dbReference>
<proteinExistence type="predicted"/>
<sequence length="68" mass="6327">GGHNGAQAYSSANSNSYGGNANSYTDVLTSLGGGDSTQAGSYSNAASGGGDGDGSVQTGAYSNAATNG</sequence>